<dbReference type="EMBL" id="PVNH01000006">
    <property type="protein sequence ID" value="PRX47015.1"/>
    <property type="molecule type" value="Genomic_DNA"/>
</dbReference>
<dbReference type="InterPro" id="IPR011009">
    <property type="entry name" value="Kinase-like_dom_sf"/>
</dbReference>
<protein>
    <recommendedName>
        <fullName evidence="1">non-specific serine/threonine protein kinase</fullName>
        <ecNumber evidence="1">2.7.11.1</ecNumber>
    </recommendedName>
</protein>
<keyword evidence="7" id="KW-0812">Transmembrane</keyword>
<keyword evidence="6" id="KW-0067">ATP-binding</keyword>
<keyword evidence="2" id="KW-0723">Serine/threonine-protein kinase</keyword>
<keyword evidence="5 9" id="KW-0418">Kinase</keyword>
<keyword evidence="7" id="KW-0472">Membrane</keyword>
<reference evidence="9 10" key="1">
    <citation type="submission" date="2018-03" db="EMBL/GenBank/DDBJ databases">
        <title>Genomic Encyclopedia of Type Strains, Phase III (KMG-III): the genomes of soil and plant-associated and newly described type strains.</title>
        <authorList>
            <person name="Whitman W."/>
        </authorList>
    </citation>
    <scope>NUCLEOTIDE SEQUENCE [LARGE SCALE GENOMIC DNA]</scope>
    <source>
        <strain evidence="9 10">CGMCC 4.7125</strain>
    </source>
</reference>
<name>A0A2T0LTG6_9PSEU</name>
<dbReference type="PROSITE" id="PS50011">
    <property type="entry name" value="PROTEIN_KINASE_DOM"/>
    <property type="match status" value="1"/>
</dbReference>
<dbReference type="PANTHER" id="PTHR43289:SF6">
    <property type="entry name" value="SERINE_THREONINE-PROTEIN KINASE NEKL-3"/>
    <property type="match status" value="1"/>
</dbReference>
<evidence type="ECO:0000256" key="6">
    <source>
        <dbReference type="ARBA" id="ARBA00022840"/>
    </source>
</evidence>
<dbReference type="GO" id="GO:0005524">
    <property type="term" value="F:ATP binding"/>
    <property type="evidence" value="ECO:0007669"/>
    <property type="project" value="UniProtKB-KW"/>
</dbReference>
<keyword evidence="4" id="KW-0547">Nucleotide-binding</keyword>
<gene>
    <name evidence="9" type="ORF">B0I33_106112</name>
</gene>
<organism evidence="9 10">
    <name type="scientific">Prauserella shujinwangii</name>
    <dbReference type="NCBI Taxonomy" id="1453103"/>
    <lineage>
        <taxon>Bacteria</taxon>
        <taxon>Bacillati</taxon>
        <taxon>Actinomycetota</taxon>
        <taxon>Actinomycetes</taxon>
        <taxon>Pseudonocardiales</taxon>
        <taxon>Pseudonocardiaceae</taxon>
        <taxon>Prauserella</taxon>
    </lineage>
</organism>
<keyword evidence="10" id="KW-1185">Reference proteome</keyword>
<evidence type="ECO:0000313" key="9">
    <source>
        <dbReference type="EMBL" id="PRX47015.1"/>
    </source>
</evidence>
<dbReference type="SMART" id="SM00220">
    <property type="entry name" value="S_TKc"/>
    <property type="match status" value="1"/>
</dbReference>
<keyword evidence="3" id="KW-0808">Transferase</keyword>
<dbReference type="Proteomes" id="UP000238362">
    <property type="component" value="Unassembled WGS sequence"/>
</dbReference>
<feature type="domain" description="Protein kinase" evidence="8">
    <location>
        <begin position="11"/>
        <end position="275"/>
    </location>
</feature>
<dbReference type="AlphaFoldDB" id="A0A2T0LTG6"/>
<dbReference type="EC" id="2.7.11.1" evidence="1"/>
<dbReference type="GO" id="GO:0004674">
    <property type="term" value="F:protein serine/threonine kinase activity"/>
    <property type="evidence" value="ECO:0007669"/>
    <property type="project" value="UniProtKB-KW"/>
</dbReference>
<evidence type="ECO:0000256" key="4">
    <source>
        <dbReference type="ARBA" id="ARBA00022741"/>
    </source>
</evidence>
<evidence type="ECO:0000256" key="5">
    <source>
        <dbReference type="ARBA" id="ARBA00022777"/>
    </source>
</evidence>
<evidence type="ECO:0000256" key="1">
    <source>
        <dbReference type="ARBA" id="ARBA00012513"/>
    </source>
</evidence>
<evidence type="ECO:0000256" key="7">
    <source>
        <dbReference type="SAM" id="Phobius"/>
    </source>
</evidence>
<keyword evidence="7" id="KW-1133">Transmembrane helix</keyword>
<proteinExistence type="predicted"/>
<dbReference type="SUPFAM" id="SSF56112">
    <property type="entry name" value="Protein kinase-like (PK-like)"/>
    <property type="match status" value="1"/>
</dbReference>
<feature type="transmembrane region" description="Helical" evidence="7">
    <location>
        <begin position="332"/>
        <end position="352"/>
    </location>
</feature>
<dbReference type="InterPro" id="IPR000719">
    <property type="entry name" value="Prot_kinase_dom"/>
</dbReference>
<dbReference type="PANTHER" id="PTHR43289">
    <property type="entry name" value="MITOGEN-ACTIVATED PROTEIN KINASE KINASE KINASE 20-RELATED"/>
    <property type="match status" value="1"/>
</dbReference>
<evidence type="ECO:0000256" key="2">
    <source>
        <dbReference type="ARBA" id="ARBA00022527"/>
    </source>
</evidence>
<dbReference type="Pfam" id="PF00069">
    <property type="entry name" value="Pkinase"/>
    <property type="match status" value="1"/>
</dbReference>
<dbReference type="Gene3D" id="1.10.510.10">
    <property type="entry name" value="Transferase(Phosphotransferase) domain 1"/>
    <property type="match status" value="1"/>
</dbReference>
<sequence length="465" mass="47890">MTSAMTMLSGSDELVPLGDGPVATVFAGVDAHSGAAFALKVFPGGIDRRTRGDVDAELRGLADLRTRAHVLVADRVEELPDGRCALRMELCAQSLPELVASFGPLTVDDTLALGSGLASALAAAHGAGIVHGGVTPGNVLFRPSGEPVLADFGLALRHAFAGDVTGAAGFLAPETVRDGTRDERTDLYGLGAVLYFALSGASPHQGRPGEQADDQLLRTLSGEVIPLQRPDVPAGLGQLIAALLAKNPDARPLDAATVAARIGAMTGPARTEPAFDDFGGTVAGSVPAGPIPVAAAPLPGPPAPVPPGPPRGHLLVEYGPDDRPRAKPRAGLVLAATGALAVLAVAVVVLLLNQPAQLDVRGAAEVPEHRPPAAPSVPPVHIELADPVDKGNYVELSWSSSEPLDYAIVVAAEGQQRRTIFVQRVTEYRLEVDPVKGYCFQVQGANSAGVYTSQSKPIHNATCSE</sequence>
<evidence type="ECO:0000313" key="10">
    <source>
        <dbReference type="Proteomes" id="UP000238362"/>
    </source>
</evidence>
<comment type="caution">
    <text evidence="9">The sequence shown here is derived from an EMBL/GenBank/DDBJ whole genome shotgun (WGS) entry which is preliminary data.</text>
</comment>
<accession>A0A2T0LTG6</accession>
<evidence type="ECO:0000256" key="3">
    <source>
        <dbReference type="ARBA" id="ARBA00022679"/>
    </source>
</evidence>
<evidence type="ECO:0000259" key="8">
    <source>
        <dbReference type="PROSITE" id="PS50011"/>
    </source>
</evidence>
<dbReference type="RefSeq" id="WP_245900734.1">
    <property type="nucleotide sequence ID" value="NZ_PVNH01000006.1"/>
</dbReference>